<sequence length="176" mass="19449">MDALQRVMAAAPEGGEREVLESFLDAFRVSVEEKAAGLSDGDARRRLVPSRTTLAGLLRHLALVERNWFGHVLQGIPSGELGLDPTDPDSTWELRPGDTVASLTEDYRRACAESRAAAARFALEDAVPQPELGRVTLRWIYVHMIEETARHAGHADILREQTDGSTGRFAAEHERH</sequence>
<evidence type="ECO:0000313" key="1">
    <source>
        <dbReference type="EMBL" id="MDA2804515.1"/>
    </source>
</evidence>
<accession>A0ABT4TJC9</accession>
<dbReference type="InterPro" id="IPR007061">
    <property type="entry name" value="MST-like"/>
</dbReference>
<dbReference type="Proteomes" id="UP001165685">
    <property type="component" value="Unassembled WGS sequence"/>
</dbReference>
<gene>
    <name evidence="1" type="ORF">O4U47_08330</name>
</gene>
<protein>
    <submittedName>
        <fullName evidence="1">DinB family protein</fullName>
    </submittedName>
</protein>
<dbReference type="Pfam" id="PF04978">
    <property type="entry name" value="MST"/>
    <property type="match status" value="1"/>
</dbReference>
<dbReference type="RefSeq" id="WP_270677066.1">
    <property type="nucleotide sequence ID" value="NZ_JAQFWP010000011.1"/>
</dbReference>
<dbReference type="EMBL" id="JAQFWP010000011">
    <property type="protein sequence ID" value="MDA2804515.1"/>
    <property type="molecule type" value="Genomic_DNA"/>
</dbReference>
<dbReference type="SUPFAM" id="SSF109854">
    <property type="entry name" value="DinB/YfiT-like putative metalloenzymes"/>
    <property type="match status" value="1"/>
</dbReference>
<comment type="caution">
    <text evidence="1">The sequence shown here is derived from an EMBL/GenBank/DDBJ whole genome shotgun (WGS) entry which is preliminary data.</text>
</comment>
<evidence type="ECO:0000313" key="2">
    <source>
        <dbReference type="Proteomes" id="UP001165685"/>
    </source>
</evidence>
<organism evidence="1 2">
    <name type="scientific">Nocardiopsis suaedae</name>
    <dbReference type="NCBI Taxonomy" id="3018444"/>
    <lineage>
        <taxon>Bacteria</taxon>
        <taxon>Bacillati</taxon>
        <taxon>Actinomycetota</taxon>
        <taxon>Actinomycetes</taxon>
        <taxon>Streptosporangiales</taxon>
        <taxon>Nocardiopsidaceae</taxon>
        <taxon>Nocardiopsis</taxon>
    </lineage>
</organism>
<dbReference type="Gene3D" id="1.20.120.450">
    <property type="entry name" value="dinb family like domain"/>
    <property type="match status" value="1"/>
</dbReference>
<name>A0ABT4TJC9_9ACTN</name>
<dbReference type="InterPro" id="IPR034660">
    <property type="entry name" value="DinB/YfiT-like"/>
</dbReference>
<reference evidence="1" key="1">
    <citation type="submission" date="2023-01" db="EMBL/GenBank/DDBJ databases">
        <title>Draft genome sequence of Nocardiopsis sp. LSu2-4 isolated from halophytes.</title>
        <authorList>
            <person name="Duangmal K."/>
            <person name="Chantavorakit T."/>
        </authorList>
    </citation>
    <scope>NUCLEOTIDE SEQUENCE</scope>
    <source>
        <strain evidence="1">LSu2-4</strain>
    </source>
</reference>
<proteinExistence type="predicted"/>
<keyword evidence="2" id="KW-1185">Reference proteome</keyword>